<dbReference type="STRING" id="5875.Q4MZ12"/>
<keyword evidence="10" id="KW-1185">Reference proteome</keyword>
<feature type="transmembrane region" description="Helical" evidence="8">
    <location>
        <begin position="133"/>
        <end position="152"/>
    </location>
</feature>
<name>Q4MZ12_THEPA</name>
<protein>
    <recommendedName>
        <fullName evidence="8">Vesicle transport protein</fullName>
    </recommendedName>
</protein>
<dbReference type="PANTHER" id="PTHR23137">
    <property type="entry name" value="VESICLE TRANSPORT PROTEIN-RELATED"/>
    <property type="match status" value="1"/>
</dbReference>
<dbReference type="GO" id="GO:0012505">
    <property type="term" value="C:endomembrane system"/>
    <property type="evidence" value="ECO:0007669"/>
    <property type="project" value="UniProtKB-ARBA"/>
</dbReference>
<dbReference type="GO" id="GO:0015031">
    <property type="term" value="P:protein transport"/>
    <property type="evidence" value="ECO:0007669"/>
    <property type="project" value="UniProtKB-KW"/>
</dbReference>
<feature type="transmembrane region" description="Helical" evidence="8">
    <location>
        <begin position="70"/>
        <end position="93"/>
    </location>
</feature>
<comment type="similarity">
    <text evidence="7 8">Belongs to the SFT2 family.</text>
</comment>
<comment type="caution">
    <text evidence="9">The sequence shown here is derived from an EMBL/GenBank/DDBJ whole genome shotgun (WGS) entry which is preliminary data.</text>
</comment>
<proteinExistence type="inferred from homology"/>
<evidence type="ECO:0000256" key="5">
    <source>
        <dbReference type="ARBA" id="ARBA00022989"/>
    </source>
</evidence>
<dbReference type="GeneID" id="3499609"/>
<dbReference type="RefSeq" id="XP_762803.1">
    <property type="nucleotide sequence ID" value="XM_757710.1"/>
</dbReference>
<evidence type="ECO:0000256" key="2">
    <source>
        <dbReference type="ARBA" id="ARBA00022448"/>
    </source>
</evidence>
<feature type="transmembrane region" description="Helical" evidence="8">
    <location>
        <begin position="158"/>
        <end position="178"/>
    </location>
</feature>
<gene>
    <name evidence="9" type="ordered locus">TP03_0679</name>
</gene>
<evidence type="ECO:0000256" key="3">
    <source>
        <dbReference type="ARBA" id="ARBA00022692"/>
    </source>
</evidence>
<evidence type="ECO:0000313" key="9">
    <source>
        <dbReference type="EMBL" id="EAN30520.1"/>
    </source>
</evidence>
<keyword evidence="2 8" id="KW-0813">Transport</keyword>
<dbReference type="InterPro" id="IPR011691">
    <property type="entry name" value="Vesicle_transpt_SFT2"/>
</dbReference>
<dbReference type="GO" id="GO:0005737">
    <property type="term" value="C:cytoplasm"/>
    <property type="evidence" value="ECO:0007669"/>
    <property type="project" value="UniProtKB-ARBA"/>
</dbReference>
<dbReference type="InParanoid" id="Q4MZ12"/>
<accession>Q4MZ12</accession>
<dbReference type="FunCoup" id="Q4MZ12">
    <property type="interactions" value="22"/>
</dbReference>
<organism evidence="9 10">
    <name type="scientific">Theileria parva</name>
    <name type="common">East coast fever infection agent</name>
    <dbReference type="NCBI Taxonomy" id="5875"/>
    <lineage>
        <taxon>Eukaryota</taxon>
        <taxon>Sar</taxon>
        <taxon>Alveolata</taxon>
        <taxon>Apicomplexa</taxon>
        <taxon>Aconoidasida</taxon>
        <taxon>Piroplasmida</taxon>
        <taxon>Theileriidae</taxon>
        <taxon>Theileria</taxon>
    </lineage>
</organism>
<comment type="subcellular location">
    <subcellularLocation>
        <location evidence="1 8">Membrane</location>
        <topology evidence="1 8">Multi-pass membrane protein</topology>
    </subcellularLocation>
</comment>
<evidence type="ECO:0000256" key="1">
    <source>
        <dbReference type="ARBA" id="ARBA00004141"/>
    </source>
</evidence>
<keyword evidence="6 8" id="KW-0472">Membrane</keyword>
<dbReference type="VEuPathDB" id="PiroplasmaDB:TpMuguga_03g00679"/>
<keyword evidence="3 8" id="KW-0812">Transmembrane</keyword>
<comment type="function">
    <text evidence="8">May be involved in fusion of retrograde transport vesicles derived from an endocytic compartment with the Golgi complex.</text>
</comment>
<keyword evidence="4 8" id="KW-0653">Protein transport</keyword>
<evidence type="ECO:0000256" key="7">
    <source>
        <dbReference type="ARBA" id="ARBA00025800"/>
    </source>
</evidence>
<dbReference type="eggNOG" id="KOG2887">
    <property type="taxonomic scope" value="Eukaryota"/>
</dbReference>
<dbReference type="EMBL" id="AAGK01000006">
    <property type="protein sequence ID" value="EAN30520.1"/>
    <property type="molecule type" value="Genomic_DNA"/>
</dbReference>
<evidence type="ECO:0000313" key="10">
    <source>
        <dbReference type="Proteomes" id="UP000001949"/>
    </source>
</evidence>
<dbReference type="GO" id="GO:0016020">
    <property type="term" value="C:membrane"/>
    <property type="evidence" value="ECO:0007669"/>
    <property type="project" value="UniProtKB-SubCell"/>
</dbReference>
<dbReference type="Pfam" id="PF04178">
    <property type="entry name" value="Got1"/>
    <property type="match status" value="1"/>
</dbReference>
<dbReference type="GO" id="GO:0016192">
    <property type="term" value="P:vesicle-mediated transport"/>
    <property type="evidence" value="ECO:0007669"/>
    <property type="project" value="InterPro"/>
</dbReference>
<reference evidence="9 10" key="1">
    <citation type="journal article" date="2005" name="Science">
        <title>Genome sequence of Theileria parva, a bovine pathogen that transforms lymphocytes.</title>
        <authorList>
            <person name="Gardner M.J."/>
            <person name="Bishop R."/>
            <person name="Shah T."/>
            <person name="de Villiers E.P."/>
            <person name="Carlton J.M."/>
            <person name="Hall N."/>
            <person name="Ren Q."/>
            <person name="Paulsen I.T."/>
            <person name="Pain A."/>
            <person name="Berriman M."/>
            <person name="Wilson R.J.M."/>
            <person name="Sato S."/>
            <person name="Ralph S.A."/>
            <person name="Mann D.J."/>
            <person name="Xiong Z."/>
            <person name="Shallom S.J."/>
            <person name="Weidman J."/>
            <person name="Jiang L."/>
            <person name="Lynn J."/>
            <person name="Weaver B."/>
            <person name="Shoaibi A."/>
            <person name="Domingo A.R."/>
            <person name="Wasawo D."/>
            <person name="Crabtree J."/>
            <person name="Wortman J.R."/>
            <person name="Haas B."/>
            <person name="Angiuoli S.V."/>
            <person name="Creasy T.H."/>
            <person name="Lu C."/>
            <person name="Suh B."/>
            <person name="Silva J.C."/>
            <person name="Utterback T.R."/>
            <person name="Feldblyum T.V."/>
            <person name="Pertea M."/>
            <person name="Allen J."/>
            <person name="Nierman W.C."/>
            <person name="Taracha E.L.N."/>
            <person name="Salzberg S.L."/>
            <person name="White O.R."/>
            <person name="Fitzhugh H.A."/>
            <person name="Morzaria S."/>
            <person name="Venter J.C."/>
            <person name="Fraser C.M."/>
            <person name="Nene V."/>
        </authorList>
    </citation>
    <scope>NUCLEOTIDE SEQUENCE [LARGE SCALE GENOMIC DNA]</scope>
    <source>
        <strain evidence="9 10">Muguga</strain>
    </source>
</reference>
<dbReference type="Proteomes" id="UP000001949">
    <property type="component" value="Unassembled WGS sequence"/>
</dbReference>
<feature type="transmembrane region" description="Helical" evidence="8">
    <location>
        <begin position="99"/>
        <end position="121"/>
    </location>
</feature>
<dbReference type="AlphaFoldDB" id="Q4MZ12"/>
<dbReference type="KEGG" id="tpv:TP03_0679"/>
<evidence type="ECO:0000256" key="6">
    <source>
        <dbReference type="ARBA" id="ARBA00023136"/>
    </source>
</evidence>
<dbReference type="InterPro" id="IPR007305">
    <property type="entry name" value="Vesicle_transpt_Got1/SFT2"/>
</dbReference>
<dbReference type="OMA" id="IFAPYKF"/>
<evidence type="ECO:0000256" key="8">
    <source>
        <dbReference type="RuleBase" id="RU363111"/>
    </source>
</evidence>
<keyword evidence="5 8" id="KW-1133">Transmembrane helix</keyword>
<evidence type="ECO:0000256" key="4">
    <source>
        <dbReference type="ARBA" id="ARBA00022927"/>
    </source>
</evidence>
<dbReference type="PANTHER" id="PTHR23137:SF36">
    <property type="entry name" value="VESICLE TRANSPORT PROTEIN SFT2C"/>
    <property type="match status" value="1"/>
</dbReference>
<sequence length="207" mass="23129">MMGDNSNLPIFSNKTDENFLLKGIDFGKTESTSSFKSRLSSAMNFGKGIFGLTNGWQAEPSWKTYTNYKAFLALFACSVIFFIMSFMSLPFIIFAPYKFGLLFTLASLTFLSSMSFLRGAGSLIDHMLNPKRLVFTVSYLVSLLCTLVFTTFYPLYVFAFIFSLVQFFALSSVMISYIPGGAGALKTVYSSMWSYVRGRSRGSDLPL</sequence>